<dbReference type="GO" id="GO:0003676">
    <property type="term" value="F:nucleic acid binding"/>
    <property type="evidence" value="ECO:0007669"/>
    <property type="project" value="InterPro"/>
</dbReference>
<evidence type="ECO:0000313" key="2">
    <source>
        <dbReference type="EMBL" id="KIJ39825.1"/>
    </source>
</evidence>
<dbReference type="OrthoDB" id="10261556at2759"/>
<dbReference type="SUPFAM" id="SSF52540">
    <property type="entry name" value="P-loop containing nucleoside triphosphate hydrolases"/>
    <property type="match status" value="1"/>
</dbReference>
<feature type="domain" description="DEAD/DEAH-box helicase" evidence="1">
    <location>
        <begin position="33"/>
        <end position="77"/>
    </location>
</feature>
<dbReference type="HOGENOM" id="CLU_1928958_0_0_1"/>
<proteinExistence type="predicted"/>
<dbReference type="AlphaFoldDB" id="A0A0C9VP10"/>
<accession>A0A0C9VP10</accession>
<dbReference type="Gene3D" id="3.40.50.300">
    <property type="entry name" value="P-loop containing nucleotide triphosphate hydrolases"/>
    <property type="match status" value="1"/>
</dbReference>
<name>A0A0C9VP10_SPHS4</name>
<dbReference type="Proteomes" id="UP000054279">
    <property type="component" value="Unassembled WGS sequence"/>
</dbReference>
<protein>
    <recommendedName>
        <fullName evidence="1">DEAD/DEAH-box helicase domain-containing protein</fullName>
    </recommendedName>
</protein>
<dbReference type="InterPro" id="IPR027417">
    <property type="entry name" value="P-loop_NTPase"/>
</dbReference>
<keyword evidence="3" id="KW-1185">Reference proteome</keyword>
<dbReference type="GO" id="GO:0005524">
    <property type="term" value="F:ATP binding"/>
    <property type="evidence" value="ECO:0007669"/>
    <property type="project" value="InterPro"/>
</dbReference>
<organism evidence="2 3">
    <name type="scientific">Sphaerobolus stellatus (strain SS14)</name>
    <dbReference type="NCBI Taxonomy" id="990650"/>
    <lineage>
        <taxon>Eukaryota</taxon>
        <taxon>Fungi</taxon>
        <taxon>Dikarya</taxon>
        <taxon>Basidiomycota</taxon>
        <taxon>Agaricomycotina</taxon>
        <taxon>Agaricomycetes</taxon>
        <taxon>Phallomycetidae</taxon>
        <taxon>Geastrales</taxon>
        <taxon>Sphaerobolaceae</taxon>
        <taxon>Sphaerobolus</taxon>
    </lineage>
</organism>
<evidence type="ECO:0000259" key="1">
    <source>
        <dbReference type="Pfam" id="PF00270"/>
    </source>
</evidence>
<dbReference type="Pfam" id="PF00270">
    <property type="entry name" value="DEAD"/>
    <property type="match status" value="1"/>
</dbReference>
<sequence>MPERTDFWRPDIVKKRVSERACKFFEIPAVYDWQYEVCESVLDGKDILLGVPTGGGKTLSFYLPLLAHWKPGDKEERKMYIGKSADYFHCLWSVLALKNTRHRPFRGADIEYDGGHHRILEMAANINNYIR</sequence>
<reference evidence="2 3" key="1">
    <citation type="submission" date="2014-06" db="EMBL/GenBank/DDBJ databases">
        <title>Evolutionary Origins and Diversification of the Mycorrhizal Mutualists.</title>
        <authorList>
            <consortium name="DOE Joint Genome Institute"/>
            <consortium name="Mycorrhizal Genomics Consortium"/>
            <person name="Kohler A."/>
            <person name="Kuo A."/>
            <person name="Nagy L.G."/>
            <person name="Floudas D."/>
            <person name="Copeland A."/>
            <person name="Barry K.W."/>
            <person name="Cichocki N."/>
            <person name="Veneault-Fourrey C."/>
            <person name="LaButti K."/>
            <person name="Lindquist E.A."/>
            <person name="Lipzen A."/>
            <person name="Lundell T."/>
            <person name="Morin E."/>
            <person name="Murat C."/>
            <person name="Riley R."/>
            <person name="Ohm R."/>
            <person name="Sun H."/>
            <person name="Tunlid A."/>
            <person name="Henrissat B."/>
            <person name="Grigoriev I.V."/>
            <person name="Hibbett D.S."/>
            <person name="Martin F."/>
        </authorList>
    </citation>
    <scope>NUCLEOTIDE SEQUENCE [LARGE SCALE GENOMIC DNA]</scope>
    <source>
        <strain evidence="2 3">SS14</strain>
    </source>
</reference>
<dbReference type="EMBL" id="KN837149">
    <property type="protein sequence ID" value="KIJ39825.1"/>
    <property type="molecule type" value="Genomic_DNA"/>
</dbReference>
<gene>
    <name evidence="2" type="ORF">M422DRAFT_257427</name>
</gene>
<dbReference type="InterPro" id="IPR011545">
    <property type="entry name" value="DEAD/DEAH_box_helicase_dom"/>
</dbReference>
<evidence type="ECO:0000313" key="3">
    <source>
        <dbReference type="Proteomes" id="UP000054279"/>
    </source>
</evidence>